<accession>A0A225MYN0</accession>
<dbReference type="RefSeq" id="WP_088601494.1">
    <property type="nucleotide sequence ID" value="NZ_NJIH01000001.1"/>
</dbReference>
<dbReference type="NCBIfam" id="TIGR01726">
    <property type="entry name" value="HEQRo_perm_3TM"/>
    <property type="match status" value="1"/>
</dbReference>
<evidence type="ECO:0000259" key="10">
    <source>
        <dbReference type="PROSITE" id="PS50928"/>
    </source>
</evidence>
<comment type="subcellular location">
    <subcellularLocation>
        <location evidence="1">Cell inner membrane</location>
        <topology evidence="1">Multi-pass membrane protein</topology>
    </subcellularLocation>
    <subcellularLocation>
        <location evidence="9">Cell membrane</location>
        <topology evidence="9">Multi-pass membrane protein</topology>
    </subcellularLocation>
</comment>
<dbReference type="EMBL" id="NJIH01000001">
    <property type="protein sequence ID" value="OWT66368.1"/>
    <property type="molecule type" value="Genomic_DNA"/>
</dbReference>
<feature type="transmembrane region" description="Helical" evidence="9">
    <location>
        <begin position="49"/>
        <end position="70"/>
    </location>
</feature>
<evidence type="ECO:0000256" key="3">
    <source>
        <dbReference type="ARBA" id="ARBA00022448"/>
    </source>
</evidence>
<evidence type="ECO:0000313" key="11">
    <source>
        <dbReference type="EMBL" id="OWT66368.1"/>
    </source>
</evidence>
<keyword evidence="8 9" id="KW-0472">Membrane</keyword>
<feature type="domain" description="ABC transmembrane type-1" evidence="10">
    <location>
        <begin position="15"/>
        <end position="203"/>
    </location>
</feature>
<evidence type="ECO:0000256" key="4">
    <source>
        <dbReference type="ARBA" id="ARBA00022475"/>
    </source>
</evidence>
<keyword evidence="12" id="KW-1185">Reference proteome</keyword>
<dbReference type="InterPro" id="IPR000515">
    <property type="entry name" value="MetI-like"/>
</dbReference>
<dbReference type="PANTHER" id="PTHR30614">
    <property type="entry name" value="MEMBRANE COMPONENT OF AMINO ACID ABC TRANSPORTER"/>
    <property type="match status" value="1"/>
</dbReference>
<evidence type="ECO:0000256" key="9">
    <source>
        <dbReference type="RuleBase" id="RU363032"/>
    </source>
</evidence>
<keyword evidence="7 9" id="KW-1133">Transmembrane helix</keyword>
<dbReference type="PANTHER" id="PTHR30614:SF37">
    <property type="entry name" value="AMINO-ACID ABC TRANSPORTER PERMEASE PROTEIN YHDX-RELATED"/>
    <property type="match status" value="1"/>
</dbReference>
<dbReference type="InterPro" id="IPR010065">
    <property type="entry name" value="AA_ABC_transptr_permease_3TM"/>
</dbReference>
<evidence type="ECO:0000256" key="7">
    <source>
        <dbReference type="ARBA" id="ARBA00022989"/>
    </source>
</evidence>
<dbReference type="PROSITE" id="PS50928">
    <property type="entry name" value="ABC_TM1"/>
    <property type="match status" value="1"/>
</dbReference>
<keyword evidence="6" id="KW-0029">Amino-acid transport</keyword>
<feature type="transmembrane region" description="Helical" evidence="9">
    <location>
        <begin position="148"/>
        <end position="169"/>
    </location>
</feature>
<name>A0A225MYN0_9BURK</name>
<dbReference type="OrthoDB" id="9809799at2"/>
<evidence type="ECO:0000256" key="2">
    <source>
        <dbReference type="ARBA" id="ARBA00010072"/>
    </source>
</evidence>
<dbReference type="GO" id="GO:0043190">
    <property type="term" value="C:ATP-binding cassette (ABC) transporter complex"/>
    <property type="evidence" value="ECO:0007669"/>
    <property type="project" value="InterPro"/>
</dbReference>
<proteinExistence type="inferred from homology"/>
<dbReference type="GO" id="GO:0022857">
    <property type="term" value="F:transmembrane transporter activity"/>
    <property type="evidence" value="ECO:0007669"/>
    <property type="project" value="InterPro"/>
</dbReference>
<dbReference type="AlphaFoldDB" id="A0A225MYN0"/>
<keyword evidence="4" id="KW-1003">Cell membrane</keyword>
<protein>
    <submittedName>
        <fullName evidence="11">Amino acid ABC transporter permease</fullName>
    </submittedName>
</protein>
<dbReference type="InterPro" id="IPR035906">
    <property type="entry name" value="MetI-like_sf"/>
</dbReference>
<keyword evidence="3 9" id="KW-0813">Transport</keyword>
<keyword evidence="5 9" id="KW-0812">Transmembrane</keyword>
<dbReference type="Gene3D" id="1.10.3720.10">
    <property type="entry name" value="MetI-like"/>
    <property type="match status" value="1"/>
</dbReference>
<dbReference type="CDD" id="cd06261">
    <property type="entry name" value="TM_PBP2"/>
    <property type="match status" value="1"/>
</dbReference>
<dbReference type="InterPro" id="IPR043429">
    <property type="entry name" value="ArtM/GltK/GlnP/TcyL/YhdX-like"/>
</dbReference>
<comment type="caution">
    <text evidence="11">The sequence shown here is derived from an EMBL/GenBank/DDBJ whole genome shotgun (WGS) entry which is preliminary data.</text>
</comment>
<evidence type="ECO:0000256" key="8">
    <source>
        <dbReference type="ARBA" id="ARBA00023136"/>
    </source>
</evidence>
<comment type="similarity">
    <text evidence="2">Belongs to the binding-protein-dependent transport system permease family. HisMQ subfamily.</text>
</comment>
<feature type="transmembrane region" description="Helical" evidence="9">
    <location>
        <begin position="12"/>
        <end position="37"/>
    </location>
</feature>
<evidence type="ECO:0000313" key="12">
    <source>
        <dbReference type="Proteomes" id="UP000214603"/>
    </source>
</evidence>
<dbReference type="GO" id="GO:0006865">
    <property type="term" value="P:amino acid transport"/>
    <property type="evidence" value="ECO:0007669"/>
    <property type="project" value="UniProtKB-KW"/>
</dbReference>
<evidence type="ECO:0000256" key="5">
    <source>
        <dbReference type="ARBA" id="ARBA00022692"/>
    </source>
</evidence>
<feature type="transmembrane region" description="Helical" evidence="9">
    <location>
        <begin position="181"/>
        <end position="199"/>
    </location>
</feature>
<evidence type="ECO:0000256" key="6">
    <source>
        <dbReference type="ARBA" id="ARBA00022970"/>
    </source>
</evidence>
<evidence type="ECO:0000256" key="1">
    <source>
        <dbReference type="ARBA" id="ARBA00004429"/>
    </source>
</evidence>
<sequence>MSVLLTHLGEFAWGVAFTVGLVVLGWVGALILGTVLAMMRVSPIRTVRVVAAAYILVFRNVPIPVQMVLFVFGLPLLGIVFSLFSSAAIVLVTYHAAFVCETLRSGLNAVAIGELEASRSLGFGPFGTMRNLVLPQAFAAVVQPMGNVLILLVKNSSVAAIVGVAELTFVADKVAIEEVQAFVVLGGAAIAYVVICLVLKRLVAMLERRVAFSK</sequence>
<dbReference type="SUPFAM" id="SSF161098">
    <property type="entry name" value="MetI-like"/>
    <property type="match status" value="1"/>
</dbReference>
<reference evidence="12" key="1">
    <citation type="submission" date="2017-06" db="EMBL/GenBank/DDBJ databases">
        <title>Herbaspirillum phytohormonus sp. nov., isolated from the root nodule of Robinia pseudoacacia in lead-zinc mine.</title>
        <authorList>
            <person name="Fan M."/>
            <person name="Lin Y."/>
        </authorList>
    </citation>
    <scope>NUCLEOTIDE SEQUENCE [LARGE SCALE GENOMIC DNA]</scope>
    <source>
        <strain evidence="12">SC-089</strain>
    </source>
</reference>
<dbReference type="Pfam" id="PF00528">
    <property type="entry name" value="BPD_transp_1"/>
    <property type="match status" value="1"/>
</dbReference>
<feature type="transmembrane region" description="Helical" evidence="9">
    <location>
        <begin position="76"/>
        <end position="97"/>
    </location>
</feature>
<dbReference type="Proteomes" id="UP000214603">
    <property type="component" value="Unassembled WGS sequence"/>
</dbReference>
<gene>
    <name evidence="11" type="ORF">CEY11_01130</name>
</gene>
<organism evidence="11 12">
    <name type="scientific">Candidimonas nitroreducens</name>
    <dbReference type="NCBI Taxonomy" id="683354"/>
    <lineage>
        <taxon>Bacteria</taxon>
        <taxon>Pseudomonadati</taxon>
        <taxon>Pseudomonadota</taxon>
        <taxon>Betaproteobacteria</taxon>
        <taxon>Burkholderiales</taxon>
        <taxon>Alcaligenaceae</taxon>
        <taxon>Candidimonas</taxon>
    </lineage>
</organism>